<evidence type="ECO:0000313" key="2">
    <source>
        <dbReference type="Proteomes" id="UP001497516"/>
    </source>
</evidence>
<proteinExistence type="predicted"/>
<sequence length="127" mass="13711">MNENRSSEGELPGSGKHFQEGASLGGDLRALFESGRCVPCILLVSTNVCSTSNAVLSNAGLRLEVGWEVKRVRRYAGSRVLGLGHVWMKFVNGAMLDFDEGRQCYAVTGFILGRDSCYAVPLLGRGL</sequence>
<reference evidence="1 2" key="1">
    <citation type="submission" date="2024-04" db="EMBL/GenBank/DDBJ databases">
        <authorList>
            <person name="Fracassetti M."/>
        </authorList>
    </citation>
    <scope>NUCLEOTIDE SEQUENCE [LARGE SCALE GENOMIC DNA]</scope>
</reference>
<evidence type="ECO:0008006" key="3">
    <source>
        <dbReference type="Google" id="ProtNLM"/>
    </source>
</evidence>
<protein>
    <recommendedName>
        <fullName evidence="3">TF-B3 domain-containing protein</fullName>
    </recommendedName>
</protein>
<gene>
    <name evidence="1" type="ORF">LTRI10_LOCUS16536</name>
</gene>
<dbReference type="AlphaFoldDB" id="A0AAV2DLC3"/>
<dbReference type="EMBL" id="OZ034816">
    <property type="protein sequence ID" value="CAL1374691.1"/>
    <property type="molecule type" value="Genomic_DNA"/>
</dbReference>
<name>A0AAV2DLC3_9ROSI</name>
<keyword evidence="2" id="KW-1185">Reference proteome</keyword>
<accession>A0AAV2DLC3</accession>
<evidence type="ECO:0000313" key="1">
    <source>
        <dbReference type="EMBL" id="CAL1374691.1"/>
    </source>
</evidence>
<dbReference type="Proteomes" id="UP001497516">
    <property type="component" value="Chromosome 3"/>
</dbReference>
<organism evidence="1 2">
    <name type="scientific">Linum trigynum</name>
    <dbReference type="NCBI Taxonomy" id="586398"/>
    <lineage>
        <taxon>Eukaryota</taxon>
        <taxon>Viridiplantae</taxon>
        <taxon>Streptophyta</taxon>
        <taxon>Embryophyta</taxon>
        <taxon>Tracheophyta</taxon>
        <taxon>Spermatophyta</taxon>
        <taxon>Magnoliopsida</taxon>
        <taxon>eudicotyledons</taxon>
        <taxon>Gunneridae</taxon>
        <taxon>Pentapetalae</taxon>
        <taxon>rosids</taxon>
        <taxon>fabids</taxon>
        <taxon>Malpighiales</taxon>
        <taxon>Linaceae</taxon>
        <taxon>Linum</taxon>
    </lineage>
</organism>